<evidence type="ECO:0000256" key="1">
    <source>
        <dbReference type="ARBA" id="ARBA00023015"/>
    </source>
</evidence>
<reference evidence="6 7" key="1">
    <citation type="journal article" date="2022" name="Arch. Microbiol.">
        <title>Paraburkholderia bengalensis sp. nov. isolated from roots of Oryza sativa, IR64.</title>
        <authorList>
            <person name="Nag P."/>
            <person name="Mondal N."/>
            <person name="Sarkar J."/>
            <person name="Das S."/>
        </authorList>
    </citation>
    <scope>NUCLEOTIDE SEQUENCE [LARGE SCALE GENOMIC DNA]</scope>
    <source>
        <strain evidence="6 7">IR64_4_BI</strain>
    </source>
</reference>
<dbReference type="SUPFAM" id="SSF46689">
    <property type="entry name" value="Homeodomain-like"/>
    <property type="match status" value="2"/>
</dbReference>
<dbReference type="EMBL" id="JACFYJ010000062">
    <property type="protein sequence ID" value="MEI6000953.1"/>
    <property type="molecule type" value="Genomic_DNA"/>
</dbReference>
<evidence type="ECO:0000259" key="5">
    <source>
        <dbReference type="PROSITE" id="PS01124"/>
    </source>
</evidence>
<name>A0ABU8J0D3_9BURK</name>
<dbReference type="InterPro" id="IPR009057">
    <property type="entry name" value="Homeodomain-like_sf"/>
</dbReference>
<comment type="caution">
    <text evidence="6">The sequence shown here is derived from an EMBL/GenBank/DDBJ whole genome shotgun (WGS) entry which is preliminary data.</text>
</comment>
<proteinExistence type="predicted"/>
<evidence type="ECO:0000256" key="2">
    <source>
        <dbReference type="ARBA" id="ARBA00023125"/>
    </source>
</evidence>
<organism evidence="6 7">
    <name type="scientific">Paraburkholderia bengalensis</name>
    <dbReference type="NCBI Taxonomy" id="2747562"/>
    <lineage>
        <taxon>Bacteria</taxon>
        <taxon>Pseudomonadati</taxon>
        <taxon>Pseudomonadota</taxon>
        <taxon>Betaproteobacteria</taxon>
        <taxon>Burkholderiales</taxon>
        <taxon>Burkholderiaceae</taxon>
        <taxon>Paraburkholderia</taxon>
    </lineage>
</organism>
<dbReference type="Gene3D" id="1.10.10.60">
    <property type="entry name" value="Homeodomain-like"/>
    <property type="match status" value="2"/>
</dbReference>
<dbReference type="RefSeq" id="WP_336600791.1">
    <property type="nucleotide sequence ID" value="NZ_JACFYJ010000062.1"/>
</dbReference>
<keyword evidence="7" id="KW-1185">Reference proteome</keyword>
<dbReference type="PANTHER" id="PTHR46796">
    <property type="entry name" value="HTH-TYPE TRANSCRIPTIONAL ACTIVATOR RHAS-RELATED"/>
    <property type="match status" value="1"/>
</dbReference>
<evidence type="ECO:0000313" key="7">
    <source>
        <dbReference type="Proteomes" id="UP001386437"/>
    </source>
</evidence>
<dbReference type="Proteomes" id="UP001386437">
    <property type="component" value="Unassembled WGS sequence"/>
</dbReference>
<dbReference type="Pfam" id="PF12852">
    <property type="entry name" value="Cupin_6"/>
    <property type="match status" value="1"/>
</dbReference>
<evidence type="ECO:0000313" key="6">
    <source>
        <dbReference type="EMBL" id="MEI6000953.1"/>
    </source>
</evidence>
<dbReference type="InterPro" id="IPR018060">
    <property type="entry name" value="HTH_AraC"/>
</dbReference>
<dbReference type="InterPro" id="IPR050204">
    <property type="entry name" value="AraC_XylS_family_regulators"/>
</dbReference>
<dbReference type="SUPFAM" id="SSF51182">
    <property type="entry name" value="RmlC-like cupins"/>
    <property type="match status" value="1"/>
</dbReference>
<dbReference type="PANTHER" id="PTHR46796:SF7">
    <property type="entry name" value="ARAC FAMILY TRANSCRIPTIONAL REGULATOR"/>
    <property type="match status" value="1"/>
</dbReference>
<accession>A0ABU8J0D3</accession>
<sequence>MDLLSRFLSLMPVSGRVDVRCHFGAPWAIEEGPAGVREVPYHVLLSGRAVLEDSNGPPQRLQAGDIIVFPTGSPHRIHDGSGEKPVPATQRRNITLTVSENGGTGESADILCGRFLLGAVPDRLLRDHLPARLVVRSGAHARPDGQPAGNVDEPDSPDSVAGSRLARLIELMREEAVDESPGSETLVNHLSAALFALTLRFASESAQPPHGLLALAGRPRLQAAVSAMFESPGKPWTLDQFAALCNMSRATFVRQFQEAIGRSATDVLTEVRMTIAGRMLLESSTPVGDIGETVGYQSEAAFQRVFKKQIGITPARWRASGGHLQTAQDAVAEEAVDDEAAGAAAK</sequence>
<dbReference type="PROSITE" id="PS01124">
    <property type="entry name" value="HTH_ARAC_FAMILY_2"/>
    <property type="match status" value="1"/>
</dbReference>
<keyword evidence="1" id="KW-0805">Transcription regulation</keyword>
<feature type="domain" description="HTH araC/xylS-type" evidence="5">
    <location>
        <begin position="222"/>
        <end position="320"/>
    </location>
</feature>
<evidence type="ECO:0000256" key="3">
    <source>
        <dbReference type="ARBA" id="ARBA00023163"/>
    </source>
</evidence>
<dbReference type="SMART" id="SM00342">
    <property type="entry name" value="HTH_ARAC"/>
    <property type="match status" value="1"/>
</dbReference>
<gene>
    <name evidence="6" type="ORF">H3V53_28355</name>
</gene>
<dbReference type="CDD" id="cd06995">
    <property type="entry name" value="cupin_YkgD-like_N"/>
    <property type="match status" value="1"/>
</dbReference>
<evidence type="ECO:0000256" key="4">
    <source>
        <dbReference type="SAM" id="MobiDB-lite"/>
    </source>
</evidence>
<feature type="region of interest" description="Disordered" evidence="4">
    <location>
        <begin position="138"/>
        <end position="160"/>
    </location>
</feature>
<dbReference type="InterPro" id="IPR014710">
    <property type="entry name" value="RmlC-like_jellyroll"/>
</dbReference>
<dbReference type="InterPro" id="IPR011051">
    <property type="entry name" value="RmlC_Cupin_sf"/>
</dbReference>
<dbReference type="PRINTS" id="PR00032">
    <property type="entry name" value="HTHARAC"/>
</dbReference>
<dbReference type="Pfam" id="PF12833">
    <property type="entry name" value="HTH_18"/>
    <property type="match status" value="1"/>
</dbReference>
<dbReference type="InterPro" id="IPR032783">
    <property type="entry name" value="AraC_lig"/>
</dbReference>
<keyword evidence="3" id="KW-0804">Transcription</keyword>
<protein>
    <submittedName>
        <fullName evidence="6">AraC family transcriptional regulator</fullName>
    </submittedName>
</protein>
<dbReference type="Gene3D" id="2.60.120.10">
    <property type="entry name" value="Jelly Rolls"/>
    <property type="match status" value="1"/>
</dbReference>
<keyword evidence="2" id="KW-0238">DNA-binding</keyword>
<dbReference type="InterPro" id="IPR020449">
    <property type="entry name" value="Tscrpt_reg_AraC-type_HTH"/>
</dbReference>